<evidence type="ECO:0000313" key="2">
    <source>
        <dbReference type="EMBL" id="CAI9558438.1"/>
    </source>
</evidence>
<accession>A0ABN9CFZ3</accession>
<reference evidence="2" key="1">
    <citation type="submission" date="2023-05" db="EMBL/GenBank/DDBJ databases">
        <authorList>
            <person name="Stuckert A."/>
        </authorList>
    </citation>
    <scope>NUCLEOTIDE SEQUENCE</scope>
</reference>
<feature type="compositionally biased region" description="Basic residues" evidence="1">
    <location>
        <begin position="87"/>
        <end position="103"/>
    </location>
</feature>
<organism evidence="2 3">
    <name type="scientific">Staurois parvus</name>
    <dbReference type="NCBI Taxonomy" id="386267"/>
    <lineage>
        <taxon>Eukaryota</taxon>
        <taxon>Metazoa</taxon>
        <taxon>Chordata</taxon>
        <taxon>Craniata</taxon>
        <taxon>Vertebrata</taxon>
        <taxon>Euteleostomi</taxon>
        <taxon>Amphibia</taxon>
        <taxon>Batrachia</taxon>
        <taxon>Anura</taxon>
        <taxon>Neobatrachia</taxon>
        <taxon>Ranoidea</taxon>
        <taxon>Ranidae</taxon>
        <taxon>Staurois</taxon>
    </lineage>
</organism>
<dbReference type="EMBL" id="CATNWA010009686">
    <property type="protein sequence ID" value="CAI9558438.1"/>
    <property type="molecule type" value="Genomic_DNA"/>
</dbReference>
<feature type="compositionally biased region" description="Low complexity" evidence="1">
    <location>
        <begin position="104"/>
        <end position="113"/>
    </location>
</feature>
<feature type="compositionally biased region" description="Polar residues" evidence="1">
    <location>
        <begin position="63"/>
        <end position="75"/>
    </location>
</feature>
<feature type="compositionally biased region" description="Basic and acidic residues" evidence="1">
    <location>
        <begin position="23"/>
        <end position="38"/>
    </location>
</feature>
<keyword evidence="3" id="KW-1185">Reference proteome</keyword>
<name>A0ABN9CFZ3_9NEOB</name>
<comment type="caution">
    <text evidence="2">The sequence shown here is derived from an EMBL/GenBank/DDBJ whole genome shotgun (WGS) entry which is preliminary data.</text>
</comment>
<evidence type="ECO:0000256" key="1">
    <source>
        <dbReference type="SAM" id="MobiDB-lite"/>
    </source>
</evidence>
<dbReference type="Proteomes" id="UP001162483">
    <property type="component" value="Unassembled WGS sequence"/>
</dbReference>
<evidence type="ECO:0000313" key="3">
    <source>
        <dbReference type="Proteomes" id="UP001162483"/>
    </source>
</evidence>
<proteinExistence type="predicted"/>
<feature type="region of interest" description="Disordered" evidence="1">
    <location>
        <begin position="1"/>
        <end position="119"/>
    </location>
</feature>
<gene>
    <name evidence="2" type="ORF">SPARVUS_LOCUS4884702</name>
</gene>
<sequence>MYHKRRFRSPEEIREWKRRRRSPSWEHNDRYRRQENRRSPHRSRSRGKETYWSKSYKGRSREVSVTGSLSSQSENYFRPSYAVGKSKTGKHHNGASRRRRSRSRSGSYSSSVSIEDMGE</sequence>
<protein>
    <submittedName>
        <fullName evidence="2">Uncharacterized protein</fullName>
    </submittedName>
</protein>